<dbReference type="AlphaFoldDB" id="A0A5B0B5C6"/>
<evidence type="ECO:0000259" key="2">
    <source>
        <dbReference type="Pfam" id="PF04542"/>
    </source>
</evidence>
<dbReference type="GO" id="GO:0003700">
    <property type="term" value="F:DNA-binding transcription factor activity"/>
    <property type="evidence" value="ECO:0007669"/>
    <property type="project" value="InterPro"/>
</dbReference>
<keyword evidence="4" id="KW-1185">Reference proteome</keyword>
<evidence type="ECO:0000256" key="1">
    <source>
        <dbReference type="SAM" id="MobiDB-lite"/>
    </source>
</evidence>
<dbReference type="InterPro" id="IPR013325">
    <property type="entry name" value="RNA_pol_sigma_r2"/>
</dbReference>
<dbReference type="Pfam" id="PF04542">
    <property type="entry name" value="Sigma70_r2"/>
    <property type="match status" value="1"/>
</dbReference>
<proteinExistence type="predicted"/>
<feature type="domain" description="RNA polymerase sigma-70 region 2" evidence="2">
    <location>
        <begin position="4"/>
        <end position="70"/>
    </location>
</feature>
<dbReference type="GO" id="GO:0006352">
    <property type="term" value="P:DNA-templated transcription initiation"/>
    <property type="evidence" value="ECO:0007669"/>
    <property type="project" value="InterPro"/>
</dbReference>
<feature type="non-terminal residue" evidence="3">
    <location>
        <position position="112"/>
    </location>
</feature>
<name>A0A5B0B5C6_9ACTN</name>
<comment type="caution">
    <text evidence="3">The sequence shown here is derived from an EMBL/GenBank/DDBJ whole genome shotgun (WGS) entry which is preliminary data.</text>
</comment>
<gene>
    <name evidence="3" type="ORF">FGF04_13690</name>
</gene>
<reference evidence="3 4" key="1">
    <citation type="submission" date="2019-05" db="EMBL/GenBank/DDBJ databases">
        <authorList>
            <person name="Hariharan J."/>
            <person name="Choudoir M.J."/>
            <person name="Diebold P."/>
            <person name="Panke-Buisse K."/>
            <person name="Buckley D.H."/>
        </authorList>
    </citation>
    <scope>NUCLEOTIDE SEQUENCE [LARGE SCALE GENOMIC DNA]</scope>
    <source>
        <strain evidence="3 4">SUN51</strain>
    </source>
</reference>
<sequence>MEGLLRRHAPQVLGALVRRYGHFDFAEDAVQEALLAAAGQWPGHGVPDNPRGWLIKVASRRLTDVLRSEEARRLREERVAALTPRDAFTAPPPGAGRAPSEDDTLTLLLLCC</sequence>
<dbReference type="InterPro" id="IPR007627">
    <property type="entry name" value="RNA_pol_sigma70_r2"/>
</dbReference>
<dbReference type="Gene3D" id="1.10.1740.10">
    <property type="match status" value="1"/>
</dbReference>
<dbReference type="PANTHER" id="PTHR47756">
    <property type="entry name" value="BLL6612 PROTEIN-RELATED"/>
    <property type="match status" value="1"/>
</dbReference>
<accession>A0A5B0B5C6</accession>
<protein>
    <submittedName>
        <fullName evidence="3">RNA polymerase sigma factor</fullName>
    </submittedName>
</protein>
<dbReference type="PANTHER" id="PTHR47756:SF2">
    <property type="entry name" value="BLL6612 PROTEIN"/>
    <property type="match status" value="1"/>
</dbReference>
<evidence type="ECO:0000313" key="3">
    <source>
        <dbReference type="EMBL" id="KAA0935889.1"/>
    </source>
</evidence>
<feature type="region of interest" description="Disordered" evidence="1">
    <location>
        <begin position="83"/>
        <end position="103"/>
    </location>
</feature>
<dbReference type="Proteomes" id="UP000324965">
    <property type="component" value="Unassembled WGS sequence"/>
</dbReference>
<evidence type="ECO:0000313" key="4">
    <source>
        <dbReference type="Proteomes" id="UP000324965"/>
    </source>
</evidence>
<organism evidence="3 4">
    <name type="scientific">Streptomyces apricus</name>
    <dbReference type="NCBI Taxonomy" id="1828112"/>
    <lineage>
        <taxon>Bacteria</taxon>
        <taxon>Bacillati</taxon>
        <taxon>Actinomycetota</taxon>
        <taxon>Actinomycetes</taxon>
        <taxon>Kitasatosporales</taxon>
        <taxon>Streptomycetaceae</taxon>
        <taxon>Streptomyces</taxon>
    </lineage>
</organism>
<dbReference type="EMBL" id="VDFC01000040">
    <property type="protein sequence ID" value="KAA0935889.1"/>
    <property type="molecule type" value="Genomic_DNA"/>
</dbReference>
<dbReference type="SUPFAM" id="SSF88946">
    <property type="entry name" value="Sigma2 domain of RNA polymerase sigma factors"/>
    <property type="match status" value="1"/>
</dbReference>